<evidence type="ECO:0000313" key="1">
    <source>
        <dbReference type="EMBL" id="CAF1050849.1"/>
    </source>
</evidence>
<dbReference type="AlphaFoldDB" id="A0A814KKM9"/>
<dbReference type="Proteomes" id="UP000663879">
    <property type="component" value="Unassembled WGS sequence"/>
</dbReference>
<comment type="caution">
    <text evidence="1">The sequence shown here is derived from an EMBL/GenBank/DDBJ whole genome shotgun (WGS) entry which is preliminary data.</text>
</comment>
<protein>
    <submittedName>
        <fullName evidence="1">Uncharacterized protein</fullName>
    </submittedName>
</protein>
<gene>
    <name evidence="1" type="ORF">OXX778_LOCUS18820</name>
</gene>
<dbReference type="PANTHER" id="PTHR46579">
    <property type="entry name" value="F5/8 TYPE C DOMAIN-CONTAINING PROTEIN-RELATED"/>
    <property type="match status" value="1"/>
</dbReference>
<accession>A0A814KKM9</accession>
<dbReference type="PANTHER" id="PTHR46579:SF1">
    <property type="entry name" value="F5_8 TYPE C DOMAIN-CONTAINING PROTEIN"/>
    <property type="match status" value="1"/>
</dbReference>
<proteinExistence type="predicted"/>
<dbReference type="EMBL" id="CAJNOC010005383">
    <property type="protein sequence ID" value="CAF1050849.1"/>
    <property type="molecule type" value="Genomic_DNA"/>
</dbReference>
<reference evidence="1" key="1">
    <citation type="submission" date="2021-02" db="EMBL/GenBank/DDBJ databases">
        <authorList>
            <person name="Nowell W R."/>
        </authorList>
    </citation>
    <scope>NUCLEOTIDE SEQUENCE</scope>
    <source>
        <strain evidence="1">Ploen Becks lab</strain>
    </source>
</reference>
<name>A0A814KKM9_9BILA</name>
<sequence length="150" mass="17348">MYSKKIEVKNLSIVDEFLNTFVGQLAGLYDPHIMKSGVHELLHLVDSILESGPLNSLSCYPFEELNRKLGLMVNGKDLIGDEFIKLWSVSQCLGIFIEDKNEDNKYLSFMKENFALKSSNLKKFLDVFCFKPSKKINLKLNELEKIRVYY</sequence>
<evidence type="ECO:0000313" key="2">
    <source>
        <dbReference type="Proteomes" id="UP000663879"/>
    </source>
</evidence>
<keyword evidence="2" id="KW-1185">Reference proteome</keyword>
<organism evidence="1 2">
    <name type="scientific">Brachionus calyciflorus</name>
    <dbReference type="NCBI Taxonomy" id="104777"/>
    <lineage>
        <taxon>Eukaryota</taxon>
        <taxon>Metazoa</taxon>
        <taxon>Spiralia</taxon>
        <taxon>Gnathifera</taxon>
        <taxon>Rotifera</taxon>
        <taxon>Eurotatoria</taxon>
        <taxon>Monogononta</taxon>
        <taxon>Pseudotrocha</taxon>
        <taxon>Ploima</taxon>
        <taxon>Brachionidae</taxon>
        <taxon>Brachionus</taxon>
    </lineage>
</organism>
<dbReference type="OrthoDB" id="7612567at2759"/>